<accession>D7FQY4</accession>
<dbReference type="PANTHER" id="PTHR12483">
    <property type="entry name" value="SOLUTE CARRIER FAMILY 31 COPPER TRANSPORTERS"/>
    <property type="match status" value="1"/>
</dbReference>
<feature type="transmembrane region" description="Helical" evidence="4">
    <location>
        <begin position="96"/>
        <end position="116"/>
    </location>
</feature>
<dbReference type="GO" id="GO:0005375">
    <property type="term" value="F:copper ion transmembrane transporter activity"/>
    <property type="evidence" value="ECO:0007669"/>
    <property type="project" value="UniProtKB-UniRule"/>
</dbReference>
<dbReference type="InterPro" id="IPR007274">
    <property type="entry name" value="Cop_transporter"/>
</dbReference>
<keyword evidence="4" id="KW-0186">Copper</keyword>
<keyword evidence="2 4" id="KW-1133">Transmembrane helix</keyword>
<sequence>MEMDDDMSSMNMSFSFTCDVGELVFGWWTVNTCWAFYLSCIPVILLSVARHWAFAIATSTATSSKRGSASRNTALLDGNGFENSSGRPPINRWTRFVWTMVSTTGAALSLLSMLVVMTYNSGLFLAVLVGEAIGFGVWGNHSLPEAMRGCH</sequence>
<evidence type="ECO:0000256" key="2">
    <source>
        <dbReference type="ARBA" id="ARBA00022989"/>
    </source>
</evidence>
<name>D7FQY4_ECTSI</name>
<reference evidence="5 6" key="1">
    <citation type="journal article" date="2010" name="Nature">
        <title>The Ectocarpus genome and the independent evolution of multicellularity in brown algae.</title>
        <authorList>
            <person name="Cock J.M."/>
            <person name="Sterck L."/>
            <person name="Rouze P."/>
            <person name="Scornet D."/>
            <person name="Allen A.E."/>
            <person name="Amoutzias G."/>
            <person name="Anthouard V."/>
            <person name="Artiguenave F."/>
            <person name="Aury J.M."/>
            <person name="Badger J.H."/>
            <person name="Beszteri B."/>
            <person name="Billiau K."/>
            <person name="Bonnet E."/>
            <person name="Bothwell J.H."/>
            <person name="Bowler C."/>
            <person name="Boyen C."/>
            <person name="Brownlee C."/>
            <person name="Carrano C.J."/>
            <person name="Charrier B."/>
            <person name="Cho G.Y."/>
            <person name="Coelho S.M."/>
            <person name="Collen J."/>
            <person name="Corre E."/>
            <person name="Da Silva C."/>
            <person name="Delage L."/>
            <person name="Delaroque N."/>
            <person name="Dittami S.M."/>
            <person name="Doulbeau S."/>
            <person name="Elias M."/>
            <person name="Farnham G."/>
            <person name="Gachon C.M."/>
            <person name="Gschloessl B."/>
            <person name="Heesch S."/>
            <person name="Jabbari K."/>
            <person name="Jubin C."/>
            <person name="Kawai H."/>
            <person name="Kimura K."/>
            <person name="Kloareg B."/>
            <person name="Kupper F.C."/>
            <person name="Lang D."/>
            <person name="Le Bail A."/>
            <person name="Leblanc C."/>
            <person name="Lerouge P."/>
            <person name="Lohr M."/>
            <person name="Lopez P.J."/>
            <person name="Martens C."/>
            <person name="Maumus F."/>
            <person name="Michel G."/>
            <person name="Miranda-Saavedra D."/>
            <person name="Morales J."/>
            <person name="Moreau H."/>
            <person name="Motomura T."/>
            <person name="Nagasato C."/>
            <person name="Napoli C.A."/>
            <person name="Nelson D.R."/>
            <person name="Nyvall-Collen P."/>
            <person name="Peters A.F."/>
            <person name="Pommier C."/>
            <person name="Potin P."/>
            <person name="Poulain J."/>
            <person name="Quesneville H."/>
            <person name="Read B."/>
            <person name="Rensing S.A."/>
            <person name="Ritter A."/>
            <person name="Rousvoal S."/>
            <person name="Samanta M."/>
            <person name="Samson G."/>
            <person name="Schroeder D.C."/>
            <person name="Segurens B."/>
            <person name="Strittmatter M."/>
            <person name="Tonon T."/>
            <person name="Tregear J.W."/>
            <person name="Valentin K."/>
            <person name="von Dassow P."/>
            <person name="Yamagishi T."/>
            <person name="Van de Peer Y."/>
            <person name="Wincker P."/>
        </authorList>
    </citation>
    <scope>NUCLEOTIDE SEQUENCE [LARGE SCALE GENOMIC DNA]</scope>
    <source>
        <strain evidence="6">Ec32 / CCAP1310/4</strain>
    </source>
</reference>
<feature type="transmembrane region" description="Helical" evidence="4">
    <location>
        <begin position="122"/>
        <end position="139"/>
    </location>
</feature>
<evidence type="ECO:0000313" key="5">
    <source>
        <dbReference type="EMBL" id="CBJ26138.1"/>
    </source>
</evidence>
<dbReference type="Pfam" id="PF04145">
    <property type="entry name" value="Ctr"/>
    <property type="match status" value="1"/>
</dbReference>
<dbReference type="EMBL" id="FN648387">
    <property type="protein sequence ID" value="CBJ26138.1"/>
    <property type="molecule type" value="Genomic_DNA"/>
</dbReference>
<dbReference type="Proteomes" id="UP000002630">
    <property type="component" value="Linkage Group LG14"/>
</dbReference>
<keyword evidence="6" id="KW-1185">Reference proteome</keyword>
<dbReference type="AlphaFoldDB" id="D7FQY4"/>
<protein>
    <recommendedName>
        <fullName evidence="4">Copper transport protein</fullName>
    </recommendedName>
</protein>
<dbReference type="OrthoDB" id="161814at2759"/>
<dbReference type="GO" id="GO:0016020">
    <property type="term" value="C:membrane"/>
    <property type="evidence" value="ECO:0007669"/>
    <property type="project" value="UniProtKB-SubCell"/>
</dbReference>
<keyword evidence="3 4" id="KW-0472">Membrane</keyword>
<gene>
    <name evidence="5" type="primary">Ctr</name>
    <name evidence="5" type="ORF">Esi_0021_0108</name>
</gene>
<organism evidence="5 6">
    <name type="scientific">Ectocarpus siliculosus</name>
    <name type="common">Brown alga</name>
    <name type="synonym">Conferva siliculosa</name>
    <dbReference type="NCBI Taxonomy" id="2880"/>
    <lineage>
        <taxon>Eukaryota</taxon>
        <taxon>Sar</taxon>
        <taxon>Stramenopiles</taxon>
        <taxon>Ochrophyta</taxon>
        <taxon>PX clade</taxon>
        <taxon>Phaeophyceae</taxon>
        <taxon>Ectocarpales</taxon>
        <taxon>Ectocarpaceae</taxon>
        <taxon>Ectocarpus</taxon>
    </lineage>
</organism>
<evidence type="ECO:0000256" key="1">
    <source>
        <dbReference type="ARBA" id="ARBA00022692"/>
    </source>
</evidence>
<evidence type="ECO:0000256" key="3">
    <source>
        <dbReference type="ARBA" id="ARBA00023136"/>
    </source>
</evidence>
<evidence type="ECO:0000256" key="4">
    <source>
        <dbReference type="RuleBase" id="RU367022"/>
    </source>
</evidence>
<proteinExistence type="inferred from homology"/>
<keyword evidence="4" id="KW-0813">Transport</keyword>
<keyword evidence="4" id="KW-0187">Copper transport</keyword>
<comment type="similarity">
    <text evidence="4">Belongs to the copper transporter (Ctr) (TC 1.A.56) family. SLC31A subfamily.</text>
</comment>
<comment type="subcellular location">
    <subcellularLocation>
        <location evidence="4">Membrane</location>
        <topology evidence="4">Multi-pass membrane protein</topology>
    </subcellularLocation>
</comment>
<keyword evidence="4" id="KW-0406">Ion transport</keyword>
<evidence type="ECO:0000313" key="6">
    <source>
        <dbReference type="Proteomes" id="UP000002630"/>
    </source>
</evidence>
<keyword evidence="1 4" id="KW-0812">Transmembrane</keyword>